<organism evidence="3 4">
    <name type="scientific">Pipistrellus kuhlii</name>
    <name type="common">Kuhl's pipistrelle</name>
    <dbReference type="NCBI Taxonomy" id="59472"/>
    <lineage>
        <taxon>Eukaryota</taxon>
        <taxon>Metazoa</taxon>
        <taxon>Chordata</taxon>
        <taxon>Craniata</taxon>
        <taxon>Vertebrata</taxon>
        <taxon>Euteleostomi</taxon>
        <taxon>Mammalia</taxon>
        <taxon>Eutheria</taxon>
        <taxon>Laurasiatheria</taxon>
        <taxon>Chiroptera</taxon>
        <taxon>Yangochiroptera</taxon>
        <taxon>Vespertilionidae</taxon>
        <taxon>Pipistrellus</taxon>
    </lineage>
</organism>
<proteinExistence type="inferred from homology"/>
<feature type="compositionally biased region" description="Gly residues" evidence="2">
    <location>
        <begin position="42"/>
        <end position="52"/>
    </location>
</feature>
<comment type="similarity">
    <text evidence="1">Belongs to the CTAG/PCC1 family.</text>
</comment>
<protein>
    <submittedName>
        <fullName evidence="3">Uncharacterized protein</fullName>
    </submittedName>
</protein>
<evidence type="ECO:0000256" key="1">
    <source>
        <dbReference type="ARBA" id="ARBA00007073"/>
    </source>
</evidence>
<evidence type="ECO:0000313" key="4">
    <source>
        <dbReference type="Proteomes" id="UP000558488"/>
    </source>
</evidence>
<dbReference type="PANTHER" id="PTHR31283">
    <property type="entry name" value="EKC/KEOPS COMPLEX SUBUNIT PCC1 FAMILY MEMBER"/>
    <property type="match status" value="1"/>
</dbReference>
<dbReference type="PANTHER" id="PTHR31283:SF4">
    <property type="entry name" value="CANCER_TESTIS ANTIGEN 1"/>
    <property type="match status" value="1"/>
</dbReference>
<gene>
    <name evidence="3" type="ORF">mPipKuh1_010176</name>
</gene>
<reference evidence="3 4" key="1">
    <citation type="journal article" date="2020" name="Nature">
        <title>Six reference-quality genomes reveal evolution of bat adaptations.</title>
        <authorList>
            <person name="Jebb D."/>
            <person name="Huang Z."/>
            <person name="Pippel M."/>
            <person name="Hughes G.M."/>
            <person name="Lavrichenko K."/>
            <person name="Devanna P."/>
            <person name="Winkler S."/>
            <person name="Jermiin L.S."/>
            <person name="Skirmuntt E.C."/>
            <person name="Katzourakis A."/>
            <person name="Burkitt-Gray L."/>
            <person name="Ray D.A."/>
            <person name="Sullivan K.A.M."/>
            <person name="Roscito J.G."/>
            <person name="Kirilenko B.M."/>
            <person name="Davalos L.M."/>
            <person name="Corthals A.P."/>
            <person name="Power M.L."/>
            <person name="Jones G."/>
            <person name="Ransome R.D."/>
            <person name="Dechmann D.K.N."/>
            <person name="Locatelli A.G."/>
            <person name="Puechmaille S.J."/>
            <person name="Fedrigo O."/>
            <person name="Jarvis E.D."/>
            <person name="Hiller M."/>
            <person name="Vernes S.C."/>
            <person name="Myers E.W."/>
            <person name="Teeling E.C."/>
        </authorList>
    </citation>
    <scope>NUCLEOTIDE SEQUENCE [LARGE SCALE GENOMIC DNA]</scope>
    <source>
        <strain evidence="3">MPipKuh1</strain>
        <tissue evidence="3">Flight muscle</tissue>
    </source>
</reference>
<dbReference type="Proteomes" id="UP000558488">
    <property type="component" value="Unassembled WGS sequence"/>
</dbReference>
<feature type="region of interest" description="Disordered" evidence="2">
    <location>
        <begin position="1"/>
        <end position="57"/>
    </location>
</feature>
<name>A0A7J7S4S5_PIPKU</name>
<dbReference type="EMBL" id="JACAGB010000051">
    <property type="protein sequence ID" value="KAF6283391.1"/>
    <property type="molecule type" value="Genomic_DNA"/>
</dbReference>
<dbReference type="Pfam" id="PF09341">
    <property type="entry name" value="Pcc1"/>
    <property type="match status" value="1"/>
</dbReference>
<dbReference type="Gene3D" id="3.30.310.50">
    <property type="entry name" value="Alpha-D-phosphohexomutase, C-terminal domain"/>
    <property type="match status" value="1"/>
</dbReference>
<sequence length="169" mass="17974">MEAEDPGAGQVVEEGEGQVSAGGPGSQDHPGDQEDPGRDGSGEAGAEGGGPAQGALALNAPSNALVGPVARIPRPEPIRFSFVVPFRSTMEAEMAWEYFAQRPHPHPENVEQEITVSEYLLTIQLAAEDPAQLLTAFVSFLHELTLLIRTMQRLLPAAIFLNPRPEKGG</sequence>
<dbReference type="InterPro" id="IPR015419">
    <property type="entry name" value="CTAG/Pcc1"/>
</dbReference>
<accession>A0A7J7S4S5</accession>
<evidence type="ECO:0000313" key="3">
    <source>
        <dbReference type="EMBL" id="KAF6283391.1"/>
    </source>
</evidence>
<dbReference type="GO" id="GO:0070525">
    <property type="term" value="P:tRNA threonylcarbamoyladenosine metabolic process"/>
    <property type="evidence" value="ECO:0007669"/>
    <property type="project" value="TreeGrafter"/>
</dbReference>
<keyword evidence="4" id="KW-1185">Reference proteome</keyword>
<feature type="compositionally biased region" description="Basic and acidic residues" evidence="2">
    <location>
        <begin position="29"/>
        <end position="41"/>
    </location>
</feature>
<comment type="caution">
    <text evidence="3">The sequence shown here is derived from an EMBL/GenBank/DDBJ whole genome shotgun (WGS) entry which is preliminary data.</text>
</comment>
<evidence type="ECO:0000256" key="2">
    <source>
        <dbReference type="SAM" id="MobiDB-lite"/>
    </source>
</evidence>
<dbReference type="AlphaFoldDB" id="A0A7J7S4S5"/>
<feature type="compositionally biased region" description="Low complexity" evidence="2">
    <location>
        <begin position="7"/>
        <end position="19"/>
    </location>
</feature>